<dbReference type="InterPro" id="IPR042204">
    <property type="entry name" value="2Fe-2S-bd_N"/>
</dbReference>
<organism evidence="3 4">
    <name type="scientific">Streptomyces lunalinharesii</name>
    <dbReference type="NCBI Taxonomy" id="333384"/>
    <lineage>
        <taxon>Bacteria</taxon>
        <taxon>Bacillati</taxon>
        <taxon>Actinomycetota</taxon>
        <taxon>Actinomycetes</taxon>
        <taxon>Kitasatosporales</taxon>
        <taxon>Streptomycetaceae</taxon>
        <taxon>Streptomyces</taxon>
    </lineage>
</organism>
<evidence type="ECO:0008006" key="5">
    <source>
        <dbReference type="Google" id="ProtNLM"/>
    </source>
</evidence>
<reference evidence="3 4" key="1">
    <citation type="journal article" date="2019" name="Int. J. Syst. Evol. Microbiol.">
        <title>The Global Catalogue of Microorganisms (GCM) 10K type strain sequencing project: providing services to taxonomists for standard genome sequencing and annotation.</title>
        <authorList>
            <consortium name="The Broad Institute Genomics Platform"/>
            <consortium name="The Broad Institute Genome Sequencing Center for Infectious Disease"/>
            <person name="Wu L."/>
            <person name="Ma J."/>
        </authorList>
    </citation>
    <scope>NUCLEOTIDE SEQUENCE [LARGE SCALE GENOMIC DNA]</scope>
    <source>
        <strain evidence="3 4">JCM 16374</strain>
    </source>
</reference>
<proteinExistence type="predicted"/>
<dbReference type="SUPFAM" id="SSF54292">
    <property type="entry name" value="2Fe-2S ferredoxin-like"/>
    <property type="match status" value="1"/>
</dbReference>
<keyword evidence="1" id="KW-0560">Oxidoreductase</keyword>
<keyword evidence="4" id="KW-1185">Reference proteome</keyword>
<name>A0ABN3SQN6_9ACTN</name>
<comment type="caution">
    <text evidence="3">The sequence shown here is derived from an EMBL/GenBank/DDBJ whole genome shotgun (WGS) entry which is preliminary data.</text>
</comment>
<gene>
    <name evidence="3" type="ORF">GCM10009864_63840</name>
</gene>
<protein>
    <recommendedName>
        <fullName evidence="5">Proline dehydrogenase</fullName>
    </recommendedName>
</protein>
<dbReference type="Proteomes" id="UP001500994">
    <property type="component" value="Unassembled WGS sequence"/>
</dbReference>
<feature type="compositionally biased region" description="Basic and acidic residues" evidence="2">
    <location>
        <begin position="110"/>
        <end position="124"/>
    </location>
</feature>
<sequence>MSPRRMPAASDAVGWREEPLRITVDGEPVDGVAGQTIAGVLLAAGRLAWRRAPSGAPRGVFCGIGVCFDCLVTVGAERDVRACRRRARDGDVVTTQSRGTGDGEPPDAPRGVDEGGEVPHGDDL</sequence>
<evidence type="ECO:0000256" key="2">
    <source>
        <dbReference type="SAM" id="MobiDB-lite"/>
    </source>
</evidence>
<evidence type="ECO:0000313" key="4">
    <source>
        <dbReference type="Proteomes" id="UP001500994"/>
    </source>
</evidence>
<evidence type="ECO:0000256" key="1">
    <source>
        <dbReference type="ARBA" id="ARBA00023002"/>
    </source>
</evidence>
<dbReference type="EMBL" id="BAAARK010000029">
    <property type="protein sequence ID" value="GAA2682338.1"/>
    <property type="molecule type" value="Genomic_DNA"/>
</dbReference>
<feature type="region of interest" description="Disordered" evidence="2">
    <location>
        <begin position="86"/>
        <end position="124"/>
    </location>
</feature>
<dbReference type="InterPro" id="IPR036010">
    <property type="entry name" value="2Fe-2S_ferredoxin-like_sf"/>
</dbReference>
<dbReference type="Pfam" id="PF13510">
    <property type="entry name" value="Fer2_4"/>
    <property type="match status" value="1"/>
</dbReference>
<dbReference type="Gene3D" id="3.10.20.440">
    <property type="entry name" value="2Fe-2S iron-sulphur cluster binding domain, sarcosine oxidase, alpha subunit, N-terminal domain"/>
    <property type="match status" value="1"/>
</dbReference>
<accession>A0ABN3SQN6</accession>
<evidence type="ECO:0000313" key="3">
    <source>
        <dbReference type="EMBL" id="GAA2682338.1"/>
    </source>
</evidence>